<reference evidence="1 2" key="1">
    <citation type="submission" date="2019-11" db="EMBL/GenBank/DDBJ databases">
        <title>Draft genome of Amycolatopsis RM579.</title>
        <authorList>
            <person name="Duangmal K."/>
            <person name="Mingma R."/>
        </authorList>
    </citation>
    <scope>NUCLEOTIDE SEQUENCE [LARGE SCALE GENOMIC DNA]</scope>
    <source>
        <strain evidence="1 2">RM579</strain>
    </source>
</reference>
<gene>
    <name evidence="1" type="ORF">GKO32_33045</name>
</gene>
<evidence type="ECO:0000313" key="1">
    <source>
        <dbReference type="EMBL" id="MTD58772.1"/>
    </source>
</evidence>
<organism evidence="1 2">
    <name type="scientific">Amycolatopsis pithecellobii</name>
    <dbReference type="NCBI Taxonomy" id="664692"/>
    <lineage>
        <taxon>Bacteria</taxon>
        <taxon>Bacillati</taxon>
        <taxon>Actinomycetota</taxon>
        <taxon>Actinomycetes</taxon>
        <taxon>Pseudonocardiales</taxon>
        <taxon>Pseudonocardiaceae</taxon>
        <taxon>Amycolatopsis</taxon>
    </lineage>
</organism>
<dbReference type="AlphaFoldDB" id="A0A6N7ZAJ5"/>
<keyword evidence="2" id="KW-1185">Reference proteome</keyword>
<proteinExistence type="predicted"/>
<accession>A0A6N7ZAJ5</accession>
<dbReference type="EMBL" id="WMBA01000076">
    <property type="protein sequence ID" value="MTD58772.1"/>
    <property type="molecule type" value="Genomic_DNA"/>
</dbReference>
<evidence type="ECO:0000313" key="2">
    <source>
        <dbReference type="Proteomes" id="UP000440096"/>
    </source>
</evidence>
<comment type="caution">
    <text evidence="1">The sequence shown here is derived from an EMBL/GenBank/DDBJ whole genome shotgun (WGS) entry which is preliminary data.</text>
</comment>
<dbReference type="Proteomes" id="UP000440096">
    <property type="component" value="Unassembled WGS sequence"/>
</dbReference>
<name>A0A6N7ZAJ5_9PSEU</name>
<sequence>MPGLAELRADYRAVLTAVNALGENQREHVERLRTLSQQQADTNTRVRTIDDRTRSIEESLAEVKDLLVRALDR</sequence>
<protein>
    <submittedName>
        <fullName evidence="1">Uncharacterized protein</fullName>
    </submittedName>
</protein>